<name>A0AAP5IE22_9CYAN</name>
<dbReference type="Gene3D" id="2.30.30.40">
    <property type="entry name" value="SH3 Domains"/>
    <property type="match status" value="1"/>
</dbReference>
<dbReference type="AlphaFoldDB" id="A0AAP5IE22"/>
<dbReference type="Proteomes" id="UP000667802">
    <property type="component" value="Unassembled WGS sequence"/>
</dbReference>
<dbReference type="EMBL" id="JAALHA020000019">
    <property type="protein sequence ID" value="MDR9898644.1"/>
    <property type="molecule type" value="Genomic_DNA"/>
</dbReference>
<organism evidence="2 3">
    <name type="scientific">Aetokthonos hydrillicola Thurmond2011</name>
    <dbReference type="NCBI Taxonomy" id="2712845"/>
    <lineage>
        <taxon>Bacteria</taxon>
        <taxon>Bacillati</taxon>
        <taxon>Cyanobacteriota</taxon>
        <taxon>Cyanophyceae</taxon>
        <taxon>Nostocales</taxon>
        <taxon>Hapalosiphonaceae</taxon>
        <taxon>Aetokthonos</taxon>
    </lineage>
</organism>
<evidence type="ECO:0000313" key="2">
    <source>
        <dbReference type="EMBL" id="MDR9898644.1"/>
    </source>
</evidence>
<protein>
    <submittedName>
        <fullName evidence="2">SH3 domain-containing protein</fullName>
    </submittedName>
</protein>
<dbReference type="PROSITE" id="PS51781">
    <property type="entry name" value="SH3B"/>
    <property type="match status" value="1"/>
</dbReference>
<feature type="domain" description="SH3b" evidence="1">
    <location>
        <begin position="62"/>
        <end position="134"/>
    </location>
</feature>
<comment type="caution">
    <text evidence="2">The sequence shown here is derived from an EMBL/GenBank/DDBJ whole genome shotgun (WGS) entry which is preliminary data.</text>
</comment>
<evidence type="ECO:0000313" key="3">
    <source>
        <dbReference type="Proteomes" id="UP000667802"/>
    </source>
</evidence>
<evidence type="ECO:0000259" key="1">
    <source>
        <dbReference type="PROSITE" id="PS51781"/>
    </source>
</evidence>
<reference evidence="3" key="1">
    <citation type="journal article" date="2021" name="Science">
        <title>Hunting the eagle killer: A cyanobacterial neurotoxin causes vacuolar myelinopathy.</title>
        <authorList>
            <person name="Breinlinger S."/>
            <person name="Phillips T.J."/>
            <person name="Haram B.N."/>
            <person name="Mares J."/>
            <person name="Martinez Yerena J.A."/>
            <person name="Hrouzek P."/>
            <person name="Sobotka R."/>
            <person name="Henderson W.M."/>
            <person name="Schmieder P."/>
            <person name="Williams S.M."/>
            <person name="Lauderdale J.D."/>
            <person name="Wilde H.D."/>
            <person name="Gerrin W."/>
            <person name="Kust A."/>
            <person name="Washington J.W."/>
            <person name="Wagner C."/>
            <person name="Geier B."/>
            <person name="Liebeke M."/>
            <person name="Enke H."/>
            <person name="Niedermeyer T.H.J."/>
            <person name="Wilde S.B."/>
        </authorList>
    </citation>
    <scope>NUCLEOTIDE SEQUENCE [LARGE SCALE GENOMIC DNA]</scope>
    <source>
        <strain evidence="3">Thurmond2011</strain>
    </source>
</reference>
<accession>A0AAP5IE22</accession>
<dbReference type="RefSeq" id="WP_208339409.1">
    <property type="nucleotide sequence ID" value="NZ_CAWQFN010000531.1"/>
</dbReference>
<dbReference type="Pfam" id="PF08239">
    <property type="entry name" value="SH3_3"/>
    <property type="match status" value="1"/>
</dbReference>
<dbReference type="InterPro" id="IPR003646">
    <property type="entry name" value="SH3-like_bac-type"/>
</dbReference>
<gene>
    <name evidence="2" type="ORF">G7B40_029400</name>
</gene>
<dbReference type="SMART" id="SM00287">
    <property type="entry name" value="SH3b"/>
    <property type="match status" value="1"/>
</dbReference>
<proteinExistence type="predicted"/>
<sequence>MLKSNCNFSVINAKIHCVLACLTVLIAGFEISFNKVKAAPVNREQYCFQQTAMPNDGFLQSKDDLIISPQINYRINLRERPGISFKVQHVVAGRSEVKVFKRVKNDDGYCWFQVQLKKSNIKGWVRGDFLNMSDRD</sequence>
<keyword evidence="3" id="KW-1185">Reference proteome</keyword>